<gene>
    <name evidence="2" type="ORF">EVAR_58092_1</name>
</gene>
<reference evidence="2 3" key="1">
    <citation type="journal article" date="2019" name="Commun. Biol.">
        <title>The bagworm genome reveals a unique fibroin gene that provides high tensile strength.</title>
        <authorList>
            <person name="Kono N."/>
            <person name="Nakamura H."/>
            <person name="Ohtoshi R."/>
            <person name="Tomita M."/>
            <person name="Numata K."/>
            <person name="Arakawa K."/>
        </authorList>
    </citation>
    <scope>NUCLEOTIDE SEQUENCE [LARGE SCALE GENOMIC DNA]</scope>
</reference>
<evidence type="ECO:0000256" key="1">
    <source>
        <dbReference type="SAM" id="MobiDB-lite"/>
    </source>
</evidence>
<protein>
    <submittedName>
        <fullName evidence="2">Uncharacterized protein</fullName>
    </submittedName>
</protein>
<feature type="region of interest" description="Disordered" evidence="1">
    <location>
        <begin position="22"/>
        <end position="46"/>
    </location>
</feature>
<dbReference type="AlphaFoldDB" id="A0A4C1YK63"/>
<accession>A0A4C1YK63</accession>
<keyword evidence="3" id="KW-1185">Reference proteome</keyword>
<dbReference type="Proteomes" id="UP000299102">
    <property type="component" value="Unassembled WGS sequence"/>
</dbReference>
<dbReference type="EMBL" id="BGZK01001294">
    <property type="protein sequence ID" value="GBP76576.1"/>
    <property type="molecule type" value="Genomic_DNA"/>
</dbReference>
<evidence type="ECO:0000313" key="3">
    <source>
        <dbReference type="Proteomes" id="UP000299102"/>
    </source>
</evidence>
<proteinExistence type="predicted"/>
<feature type="compositionally biased region" description="Basic and acidic residues" evidence="1">
    <location>
        <begin position="26"/>
        <end position="37"/>
    </location>
</feature>
<evidence type="ECO:0000313" key="2">
    <source>
        <dbReference type="EMBL" id="GBP76576.1"/>
    </source>
</evidence>
<organism evidence="2 3">
    <name type="scientific">Eumeta variegata</name>
    <name type="common">Bagworm moth</name>
    <name type="synonym">Eumeta japonica</name>
    <dbReference type="NCBI Taxonomy" id="151549"/>
    <lineage>
        <taxon>Eukaryota</taxon>
        <taxon>Metazoa</taxon>
        <taxon>Ecdysozoa</taxon>
        <taxon>Arthropoda</taxon>
        <taxon>Hexapoda</taxon>
        <taxon>Insecta</taxon>
        <taxon>Pterygota</taxon>
        <taxon>Neoptera</taxon>
        <taxon>Endopterygota</taxon>
        <taxon>Lepidoptera</taxon>
        <taxon>Glossata</taxon>
        <taxon>Ditrysia</taxon>
        <taxon>Tineoidea</taxon>
        <taxon>Psychidae</taxon>
        <taxon>Oiketicinae</taxon>
        <taxon>Eumeta</taxon>
    </lineage>
</organism>
<comment type="caution">
    <text evidence="2">The sequence shown here is derived from an EMBL/GenBank/DDBJ whole genome shotgun (WGS) entry which is preliminary data.</text>
</comment>
<sequence>MATAARGHSQLRSSHQCVASPLVENRISDGEDKDGGERCNGGNRGLEGAVGHRNSHVLDEVQQPILDVWALPHAHGRRARTPDYEIRLPLVVALHLATRTLGILRLLCATFR</sequence>
<name>A0A4C1YK63_EUMVA</name>